<reference evidence="2" key="2">
    <citation type="submission" date="2023-01" db="EMBL/GenBank/DDBJ databases">
        <title>Draft genome sequence of Devosia yakushimensis strain NBRC 103855.</title>
        <authorList>
            <person name="Sun Q."/>
            <person name="Mori K."/>
        </authorList>
    </citation>
    <scope>NUCLEOTIDE SEQUENCE</scope>
    <source>
        <strain evidence="2">NBRC 103855</strain>
    </source>
</reference>
<keyword evidence="3" id="KW-1185">Reference proteome</keyword>
<reference evidence="2" key="1">
    <citation type="journal article" date="2014" name="Int. J. Syst. Evol. Microbiol.">
        <title>Complete genome of a new Firmicutes species belonging to the dominant human colonic microbiota ('Ruminococcus bicirculans') reveals two chromosomes and a selective capacity to utilize plant glucans.</title>
        <authorList>
            <consortium name="NISC Comparative Sequencing Program"/>
            <person name="Wegmann U."/>
            <person name="Louis P."/>
            <person name="Goesmann A."/>
            <person name="Henrissat B."/>
            <person name="Duncan S.H."/>
            <person name="Flint H.J."/>
        </authorList>
    </citation>
    <scope>NUCLEOTIDE SEQUENCE</scope>
    <source>
        <strain evidence="2">NBRC 103855</strain>
    </source>
</reference>
<organism evidence="2 3">
    <name type="scientific">Devosia yakushimensis</name>
    <dbReference type="NCBI Taxonomy" id="470028"/>
    <lineage>
        <taxon>Bacteria</taxon>
        <taxon>Pseudomonadati</taxon>
        <taxon>Pseudomonadota</taxon>
        <taxon>Alphaproteobacteria</taxon>
        <taxon>Hyphomicrobiales</taxon>
        <taxon>Devosiaceae</taxon>
        <taxon>Devosia</taxon>
    </lineage>
</organism>
<evidence type="ECO:0008006" key="4">
    <source>
        <dbReference type="Google" id="ProtNLM"/>
    </source>
</evidence>
<dbReference type="RefSeq" id="WP_284394195.1">
    <property type="nucleotide sequence ID" value="NZ_BSNG01000004.1"/>
</dbReference>
<feature type="chain" id="PRO_5046929214" description="Peptidase propeptide and YPEB domain-containing protein" evidence="1">
    <location>
        <begin position="25"/>
        <end position="95"/>
    </location>
</feature>
<proteinExistence type="predicted"/>
<evidence type="ECO:0000256" key="1">
    <source>
        <dbReference type="SAM" id="SignalP"/>
    </source>
</evidence>
<gene>
    <name evidence="2" type="ORF">GCM10007913_42620</name>
</gene>
<comment type="caution">
    <text evidence="2">The sequence shown here is derived from an EMBL/GenBank/DDBJ whole genome shotgun (WGS) entry which is preliminary data.</text>
</comment>
<sequence length="95" mass="10035">MIKNTMLALVAAAGLVGVALPAYASDSLTSSFASHNNGGYSTWDGQVDVAKLRANGINAVSAEEWNGYVRAFVADDAGHQTMQFFDRDTLAPVNL</sequence>
<protein>
    <recommendedName>
        <fullName evidence="4">Peptidase propeptide and YPEB domain-containing protein</fullName>
    </recommendedName>
</protein>
<feature type="signal peptide" evidence="1">
    <location>
        <begin position="1"/>
        <end position="24"/>
    </location>
</feature>
<keyword evidence="1" id="KW-0732">Signal</keyword>
<name>A0ABQ5UL13_9HYPH</name>
<dbReference type="Proteomes" id="UP001161406">
    <property type="component" value="Unassembled WGS sequence"/>
</dbReference>
<evidence type="ECO:0000313" key="3">
    <source>
        <dbReference type="Proteomes" id="UP001161406"/>
    </source>
</evidence>
<evidence type="ECO:0000313" key="2">
    <source>
        <dbReference type="EMBL" id="GLQ12329.1"/>
    </source>
</evidence>
<dbReference type="EMBL" id="BSNG01000004">
    <property type="protein sequence ID" value="GLQ12329.1"/>
    <property type="molecule type" value="Genomic_DNA"/>
</dbReference>
<accession>A0ABQ5UL13</accession>